<sequence length="43" mass="4650">MTREIISIGLIAIAGGDSEGKLTKHRTPEPTLRIIEAFVSISQ</sequence>
<gene>
    <name evidence="1" type="ORF">O53_739</name>
</gene>
<dbReference type="EMBL" id="ANKQ01000001">
    <property type="protein sequence ID" value="ELP56139.1"/>
    <property type="molecule type" value="Genomic_DNA"/>
</dbReference>
<evidence type="ECO:0000313" key="1">
    <source>
        <dbReference type="EMBL" id="ELP56139.1"/>
    </source>
</evidence>
<dbReference type="PATRIC" id="fig|1134457.3.peg.1038"/>
<name>L7EAV8_MICAE</name>
<dbReference type="AlphaFoldDB" id="L7EAV8"/>
<comment type="caution">
    <text evidence="1">The sequence shown here is derived from an EMBL/GenBank/DDBJ whole genome shotgun (WGS) entry which is preliminary data.</text>
</comment>
<accession>L7EAV8</accession>
<proteinExistence type="predicted"/>
<dbReference type="RefSeq" id="WP_002732870.1">
    <property type="nucleotide sequence ID" value="NZ_ANKQ01000001.1"/>
</dbReference>
<evidence type="ECO:0000313" key="2">
    <source>
        <dbReference type="Proteomes" id="UP000010932"/>
    </source>
</evidence>
<dbReference type="Proteomes" id="UP000010932">
    <property type="component" value="Unassembled WGS sequence"/>
</dbReference>
<reference evidence="1 2" key="1">
    <citation type="journal article" date="2013" name="Genome Announc.">
        <title>Whole-Genome Sequence of Microcystis aeruginosa TAIHU98, a Nontoxic Bloom-Forming Strain Isolated from Taihu Lake, China.</title>
        <authorList>
            <person name="Yang C."/>
            <person name="Zhang W."/>
            <person name="Ren M."/>
            <person name="Song L."/>
            <person name="Li T."/>
            <person name="Zhao J."/>
        </authorList>
    </citation>
    <scope>NUCLEOTIDE SEQUENCE [LARGE SCALE GENOMIC DNA]</scope>
    <source>
        <strain evidence="1 2">TAIHU98</strain>
    </source>
</reference>
<protein>
    <submittedName>
        <fullName evidence="1">Uncharacterized protein</fullName>
    </submittedName>
</protein>
<organism evidence="1 2">
    <name type="scientific">Microcystis aeruginosa TAIHU98</name>
    <dbReference type="NCBI Taxonomy" id="1134457"/>
    <lineage>
        <taxon>Bacteria</taxon>
        <taxon>Bacillati</taxon>
        <taxon>Cyanobacteriota</taxon>
        <taxon>Cyanophyceae</taxon>
        <taxon>Oscillatoriophycideae</taxon>
        <taxon>Chroococcales</taxon>
        <taxon>Microcystaceae</taxon>
        <taxon>Microcystis</taxon>
    </lineage>
</organism>